<dbReference type="InterPro" id="IPR002545">
    <property type="entry name" value="CheW-lke_dom"/>
</dbReference>
<comment type="caution">
    <text evidence="2">The sequence shown here is derived from an EMBL/GenBank/DDBJ whole genome shotgun (WGS) entry which is preliminary data.</text>
</comment>
<protein>
    <submittedName>
        <fullName evidence="2">Purine-binding chemotaxis protein CheW</fullName>
    </submittedName>
</protein>
<dbReference type="EMBL" id="DTGZ01000046">
    <property type="protein sequence ID" value="HGV97181.1"/>
    <property type="molecule type" value="Genomic_DNA"/>
</dbReference>
<dbReference type="Gene3D" id="2.40.50.180">
    <property type="entry name" value="CheA-289, Domain 4"/>
    <property type="match status" value="1"/>
</dbReference>
<sequence>MMPPGFFSPTDWKVSSSRKILVDLRLIHLVLFALEIFGVYKMETLIVFKIDKEFLGLDIKKVREVTEIPELVVVPRSPDFLIGLVNVRGEIVPVLSLKRRFGLKSDEESNMLLVVEDSGRVAGLRVDALIGTKKIDETKINRNSDLVSTKRERDFFLGVYETNENPILVLDLAKILSESKSGHQ</sequence>
<dbReference type="SUPFAM" id="SSF50341">
    <property type="entry name" value="CheW-like"/>
    <property type="match status" value="1"/>
</dbReference>
<dbReference type="AlphaFoldDB" id="A0A7C4TGW8"/>
<dbReference type="PANTHER" id="PTHR22617">
    <property type="entry name" value="CHEMOTAXIS SENSOR HISTIDINE KINASE-RELATED"/>
    <property type="match status" value="1"/>
</dbReference>
<organism evidence="2">
    <name type="scientific">candidate division WOR-3 bacterium</name>
    <dbReference type="NCBI Taxonomy" id="2052148"/>
    <lineage>
        <taxon>Bacteria</taxon>
        <taxon>Bacteria division WOR-3</taxon>
    </lineage>
</organism>
<evidence type="ECO:0000259" key="1">
    <source>
        <dbReference type="PROSITE" id="PS50851"/>
    </source>
</evidence>
<dbReference type="GO" id="GO:0007165">
    <property type="term" value="P:signal transduction"/>
    <property type="evidence" value="ECO:0007669"/>
    <property type="project" value="InterPro"/>
</dbReference>
<accession>A0A7C4TGW8</accession>
<dbReference type="PROSITE" id="PS50851">
    <property type="entry name" value="CHEW"/>
    <property type="match status" value="1"/>
</dbReference>
<dbReference type="InterPro" id="IPR036061">
    <property type="entry name" value="CheW-like_dom_sf"/>
</dbReference>
<gene>
    <name evidence="2" type="ORF">ENV60_02665</name>
</gene>
<dbReference type="InterPro" id="IPR039315">
    <property type="entry name" value="CheW"/>
</dbReference>
<dbReference type="SMART" id="SM00260">
    <property type="entry name" value="CheW"/>
    <property type="match status" value="1"/>
</dbReference>
<evidence type="ECO:0000313" key="2">
    <source>
        <dbReference type="EMBL" id="HGV97181.1"/>
    </source>
</evidence>
<dbReference type="Pfam" id="PF01584">
    <property type="entry name" value="CheW"/>
    <property type="match status" value="1"/>
</dbReference>
<dbReference type="Gene3D" id="2.30.30.40">
    <property type="entry name" value="SH3 Domains"/>
    <property type="match status" value="1"/>
</dbReference>
<dbReference type="GO" id="GO:0006935">
    <property type="term" value="P:chemotaxis"/>
    <property type="evidence" value="ECO:0007669"/>
    <property type="project" value="InterPro"/>
</dbReference>
<proteinExistence type="predicted"/>
<feature type="domain" description="CheW-like" evidence="1">
    <location>
        <begin position="42"/>
        <end position="181"/>
    </location>
</feature>
<dbReference type="GO" id="GO:0005829">
    <property type="term" value="C:cytosol"/>
    <property type="evidence" value="ECO:0007669"/>
    <property type="project" value="TreeGrafter"/>
</dbReference>
<reference evidence="2" key="1">
    <citation type="journal article" date="2020" name="mSystems">
        <title>Genome- and Community-Level Interaction Insights into Carbon Utilization and Element Cycling Functions of Hydrothermarchaeota in Hydrothermal Sediment.</title>
        <authorList>
            <person name="Zhou Z."/>
            <person name="Liu Y."/>
            <person name="Xu W."/>
            <person name="Pan J."/>
            <person name="Luo Z.H."/>
            <person name="Li M."/>
        </authorList>
    </citation>
    <scope>NUCLEOTIDE SEQUENCE [LARGE SCALE GENOMIC DNA]</scope>
    <source>
        <strain evidence="2">SpSt-774</strain>
    </source>
</reference>
<dbReference type="PANTHER" id="PTHR22617:SF43">
    <property type="entry name" value="PROTEIN PILI"/>
    <property type="match status" value="1"/>
</dbReference>
<name>A0A7C4TGW8_UNCW3</name>